<proteinExistence type="predicted"/>
<dbReference type="AlphaFoldDB" id="X1DJW0"/>
<gene>
    <name evidence="1" type="ORF">S03H2_04429</name>
</gene>
<sequence length="41" mass="4782">MKEDEMQILLDIAGHLESIADSLNIIQMVMKRYETDTCILR</sequence>
<protein>
    <submittedName>
        <fullName evidence="1">Uncharacterized protein</fullName>
    </submittedName>
</protein>
<dbReference type="EMBL" id="BARU01001755">
    <property type="protein sequence ID" value="GAH20452.1"/>
    <property type="molecule type" value="Genomic_DNA"/>
</dbReference>
<evidence type="ECO:0000313" key="1">
    <source>
        <dbReference type="EMBL" id="GAH20452.1"/>
    </source>
</evidence>
<reference evidence="1" key="1">
    <citation type="journal article" date="2014" name="Front. Microbiol.">
        <title>High frequency of phylogenetically diverse reductive dehalogenase-homologous genes in deep subseafloor sedimentary metagenomes.</title>
        <authorList>
            <person name="Kawai M."/>
            <person name="Futagami T."/>
            <person name="Toyoda A."/>
            <person name="Takaki Y."/>
            <person name="Nishi S."/>
            <person name="Hori S."/>
            <person name="Arai W."/>
            <person name="Tsubouchi T."/>
            <person name="Morono Y."/>
            <person name="Uchiyama I."/>
            <person name="Ito T."/>
            <person name="Fujiyama A."/>
            <person name="Inagaki F."/>
            <person name="Takami H."/>
        </authorList>
    </citation>
    <scope>NUCLEOTIDE SEQUENCE</scope>
    <source>
        <strain evidence="1">Expedition CK06-06</strain>
    </source>
</reference>
<accession>X1DJW0</accession>
<organism evidence="1">
    <name type="scientific">marine sediment metagenome</name>
    <dbReference type="NCBI Taxonomy" id="412755"/>
    <lineage>
        <taxon>unclassified sequences</taxon>
        <taxon>metagenomes</taxon>
        <taxon>ecological metagenomes</taxon>
    </lineage>
</organism>
<name>X1DJW0_9ZZZZ</name>
<comment type="caution">
    <text evidence="1">The sequence shown here is derived from an EMBL/GenBank/DDBJ whole genome shotgun (WGS) entry which is preliminary data.</text>
</comment>